<evidence type="ECO:0000259" key="1">
    <source>
        <dbReference type="Pfam" id="PF00425"/>
    </source>
</evidence>
<dbReference type="SUPFAM" id="SSF56322">
    <property type="entry name" value="ADC synthase"/>
    <property type="match status" value="1"/>
</dbReference>
<dbReference type="OrthoDB" id="9806579at2"/>
<gene>
    <name evidence="2" type="ORF">D1013_13410</name>
</gene>
<dbReference type="RefSeq" id="WP_121849318.1">
    <property type="nucleotide sequence ID" value="NZ_CP032050.1"/>
</dbReference>
<organism evidence="2 3">
    <name type="scientific">Euzebyella marina</name>
    <dbReference type="NCBI Taxonomy" id="1761453"/>
    <lineage>
        <taxon>Bacteria</taxon>
        <taxon>Pseudomonadati</taxon>
        <taxon>Bacteroidota</taxon>
        <taxon>Flavobacteriia</taxon>
        <taxon>Flavobacteriales</taxon>
        <taxon>Flavobacteriaceae</taxon>
        <taxon>Euzebyella</taxon>
    </lineage>
</organism>
<evidence type="ECO:0000313" key="2">
    <source>
        <dbReference type="EMBL" id="AYN68304.1"/>
    </source>
</evidence>
<proteinExistence type="predicted"/>
<dbReference type="Pfam" id="PF00425">
    <property type="entry name" value="Chorismate_bind"/>
    <property type="match status" value="1"/>
</dbReference>
<sequence>MTPEVFFDQLENHLSKELPLVVYRKPMKSGLRALLQNTDTLYEVKNFKESGFVFAPFDSQSRKVLIQSSEMLELASYSPKKFEPEEYLDIDLKNVGNKDHHLRLVQNAVSSIKQGHLKKVVLSRILKGQATMKPLSLFQRLLALYSNAFCYLFYHPKVGLWLGATPEILLQVKNNRLTTMSLAGTKPYVNGQEPEWGEKEILEQKYVTEYIEEALKNEISELNSGSLESARSGKLWHLRTKISGNIENQNLEGVLEKLHPTPAVCGLPKLESKAFILENEGYDRQFYTGYLGELNMKQEKMRSSRRANQENQVYRSINRFTELFVNLRCMQLVKDQALIYVGGGITAGSDPENEWDETVLKSKTMSSIL</sequence>
<dbReference type="EMBL" id="CP032050">
    <property type="protein sequence ID" value="AYN68304.1"/>
    <property type="molecule type" value="Genomic_DNA"/>
</dbReference>
<dbReference type="PANTHER" id="PTHR42839:SF2">
    <property type="entry name" value="ISOCHORISMATE SYNTHASE ENTC"/>
    <property type="match status" value="1"/>
</dbReference>
<dbReference type="InterPro" id="IPR005801">
    <property type="entry name" value="ADC_synthase"/>
</dbReference>
<dbReference type="Proteomes" id="UP000276309">
    <property type="component" value="Chromosome"/>
</dbReference>
<dbReference type="PANTHER" id="PTHR42839">
    <property type="entry name" value="ISOCHORISMATE SYNTHASE ENTC"/>
    <property type="match status" value="1"/>
</dbReference>
<dbReference type="AlphaFoldDB" id="A0A3G2L7Q8"/>
<accession>A0A3G2L7Q8</accession>
<dbReference type="KEGG" id="emar:D1013_13410"/>
<protein>
    <submittedName>
        <fullName evidence="2">Isochorismate synthase</fullName>
    </submittedName>
</protein>
<evidence type="ECO:0000313" key="3">
    <source>
        <dbReference type="Proteomes" id="UP000276309"/>
    </source>
</evidence>
<feature type="domain" description="Chorismate-utilising enzyme C-terminal" evidence="1">
    <location>
        <begin position="98"/>
        <end position="361"/>
    </location>
</feature>
<dbReference type="InterPro" id="IPR015890">
    <property type="entry name" value="Chorismate_C"/>
</dbReference>
<dbReference type="Gene3D" id="3.60.120.10">
    <property type="entry name" value="Anthranilate synthase"/>
    <property type="match status" value="1"/>
</dbReference>
<name>A0A3G2L7Q8_9FLAO</name>
<keyword evidence="3" id="KW-1185">Reference proteome</keyword>
<reference evidence="2 3" key="1">
    <citation type="submission" date="2018-08" db="EMBL/GenBank/DDBJ databases">
        <title>The reduced genetic potential of extracellular carbohydrate catabolism in Euzebyella marina RN62, a Flavobacteriia bacterium isolated from the hadal water.</title>
        <authorList>
            <person name="Xue C."/>
        </authorList>
    </citation>
    <scope>NUCLEOTIDE SEQUENCE [LARGE SCALE GENOMIC DNA]</scope>
    <source>
        <strain evidence="2 3">RN62</strain>
    </source>
</reference>